<reference evidence="1 2" key="1">
    <citation type="journal article" date="2015" name="Genome Announc.">
        <title>Expanding the biotechnology potential of lactobacilli through comparative genomics of 213 strains and associated genera.</title>
        <authorList>
            <person name="Sun Z."/>
            <person name="Harris H.M."/>
            <person name="McCann A."/>
            <person name="Guo C."/>
            <person name="Argimon S."/>
            <person name="Zhang W."/>
            <person name="Yang X."/>
            <person name="Jeffery I.B."/>
            <person name="Cooney J.C."/>
            <person name="Kagawa T.F."/>
            <person name="Liu W."/>
            <person name="Song Y."/>
            <person name="Salvetti E."/>
            <person name="Wrobel A."/>
            <person name="Rasinkangas P."/>
            <person name="Parkhill J."/>
            <person name="Rea M.C."/>
            <person name="O'Sullivan O."/>
            <person name="Ritari J."/>
            <person name="Douillard F.P."/>
            <person name="Paul Ross R."/>
            <person name="Yang R."/>
            <person name="Briner A.E."/>
            <person name="Felis G.E."/>
            <person name="de Vos W.M."/>
            <person name="Barrangou R."/>
            <person name="Klaenhammer T.R."/>
            <person name="Caufield P.W."/>
            <person name="Cui Y."/>
            <person name="Zhang H."/>
            <person name="O'Toole P.W."/>
        </authorList>
    </citation>
    <scope>NUCLEOTIDE SEQUENCE [LARGE SCALE GENOMIC DNA]</scope>
    <source>
        <strain evidence="1 2">DSM 19682</strain>
    </source>
</reference>
<dbReference type="eggNOG" id="ENOG502ZA75">
    <property type="taxonomic scope" value="Bacteria"/>
</dbReference>
<proteinExistence type="predicted"/>
<dbReference type="Proteomes" id="UP000051248">
    <property type="component" value="Unassembled WGS sequence"/>
</dbReference>
<comment type="caution">
    <text evidence="1">The sequence shown here is derived from an EMBL/GenBank/DDBJ whole genome shotgun (WGS) entry which is preliminary data.</text>
</comment>
<dbReference type="AlphaFoldDB" id="A0A0R1K6H7"/>
<gene>
    <name evidence="1" type="ORF">FD03_GL001419</name>
</gene>
<evidence type="ECO:0000313" key="2">
    <source>
        <dbReference type="Proteomes" id="UP000051248"/>
    </source>
</evidence>
<dbReference type="EMBL" id="AZDZ01000019">
    <property type="protein sequence ID" value="KRK79056.1"/>
    <property type="molecule type" value="Genomic_DNA"/>
</dbReference>
<protein>
    <submittedName>
        <fullName evidence="1">Uncharacterized protein</fullName>
    </submittedName>
</protein>
<dbReference type="STRING" id="1423775.FD03_GL001419"/>
<sequence length="663" mass="75818">MKKKSNYRYTLRLAIDKSIYDDDKKNDMIDFIKNAHINDVAFLLNQEELSDSHITLEKAKELVTDIDEIAQPLKKMGVTISLNPWTTMNHSDRGLGIRPELDIKPMVNYQGIKSTSMACPGYHGWMEYVSDIYAVYAGIKPHELWIEDDFRHYKNAPFELSCFCDDHMKKYNAIAGTDLSREEFVGQMLNGGENKYRDAYLEVARDEILKAAHMIEQKVHQVSPETTLGLMSSWPEIHAMENRDWHALLDTLSGETTPAVSRPHLPAYNEVSPLKYARDFEKYTVATRALVGDKHKIYPELENFLYSQYAKSTRFSQFQLETTSSVRADGLLMNLFSMMGIGIDKTYQYDKMLDQSKKFADYLYENGISLEDRDGIIVPMTQKVAKYKVTDGTLHSLMASQTQWLELLSVFGFATKPVNYTGQQIQNETVALTGNFLNTLSDSQITDLIQNNYVLLDGDAVIVLDSRKLLKLINADSIEVTQPRTGHQVYEQFDNATLAGVTKSRISMQTHIGAYVNIHYLTDMTADSNAYNRYGEKLGPATVANDNFYIMPLTEHAKYEWEAEYIDYRERDLKERVNVAHLVDMYNCKAIFNDRKILISNWSLDDVDGINFKLEKNITKLSITYRVGSEVKNQIVNVTKQDDIYHADFPVPGLAVVLVECLE</sequence>
<name>A0A0R1K6H7_9LACO</name>
<organism evidence="1 2">
    <name type="scientific">Companilactobacillus nodensis DSM 19682 = JCM 14932 = NBRC 107160</name>
    <dbReference type="NCBI Taxonomy" id="1423775"/>
    <lineage>
        <taxon>Bacteria</taxon>
        <taxon>Bacillati</taxon>
        <taxon>Bacillota</taxon>
        <taxon>Bacilli</taxon>
        <taxon>Lactobacillales</taxon>
        <taxon>Lactobacillaceae</taxon>
        <taxon>Companilactobacillus</taxon>
    </lineage>
</organism>
<dbReference type="PATRIC" id="fig|1423775.4.peg.1448"/>
<evidence type="ECO:0000313" key="1">
    <source>
        <dbReference type="EMBL" id="KRK79056.1"/>
    </source>
</evidence>
<accession>A0A0R1K6H7</accession>
<keyword evidence="2" id="KW-1185">Reference proteome</keyword>
<dbReference type="RefSeq" id="WP_025024954.1">
    <property type="nucleotide sequence ID" value="NZ_AZDZ01000019.1"/>
</dbReference>